<dbReference type="Proteomes" id="UP000632740">
    <property type="component" value="Unassembled WGS sequence"/>
</dbReference>
<protein>
    <recommendedName>
        <fullName evidence="1">GmrSD restriction endonucleases C-terminal domain-containing protein</fullName>
    </recommendedName>
</protein>
<dbReference type="InterPro" id="IPR011089">
    <property type="entry name" value="GmrSD_C"/>
</dbReference>
<name>A0A919P2B8_9CELL</name>
<comment type="caution">
    <text evidence="2">The sequence shown here is derived from an EMBL/GenBank/DDBJ whole genome shotgun (WGS) entry which is preliminary data.</text>
</comment>
<dbReference type="AlphaFoldDB" id="A0A919P2B8"/>
<evidence type="ECO:0000313" key="2">
    <source>
        <dbReference type="EMBL" id="GIG20852.1"/>
    </source>
</evidence>
<evidence type="ECO:0000313" key="3">
    <source>
        <dbReference type="Proteomes" id="UP000632740"/>
    </source>
</evidence>
<sequence>MLLAGCLAVGLGAPVWSRARASARYPVSAPDVADGRAALASLAVRAPASDAGYDRARFGTAWADVDRNGCDTRNDVLRRDLTRVVLEAGTHDCVVLHGTLTDPYTGATVPFARGPGSADVQIDHVVALDAAWRTGAQRWSSTRREAFANDPANLLAVDGPANQDKGAADAAGWLPPDPGYRCVYALRQVRVKAAYGLWVTPAERDALGRAVDGCVVVR</sequence>
<dbReference type="PANTHER" id="PTHR24094">
    <property type="entry name" value="SECRETED PROTEIN"/>
    <property type="match status" value="1"/>
</dbReference>
<proteinExistence type="predicted"/>
<accession>A0A919P2B8</accession>
<organism evidence="2 3">
    <name type="scientific">Cellulomonas chitinilytica</name>
    <dbReference type="NCBI Taxonomy" id="398759"/>
    <lineage>
        <taxon>Bacteria</taxon>
        <taxon>Bacillati</taxon>
        <taxon>Actinomycetota</taxon>
        <taxon>Actinomycetes</taxon>
        <taxon>Micrococcales</taxon>
        <taxon>Cellulomonadaceae</taxon>
        <taxon>Cellulomonas</taxon>
    </lineage>
</organism>
<feature type="domain" description="GmrSD restriction endonucleases C-terminal" evidence="1">
    <location>
        <begin position="71"/>
        <end position="208"/>
    </location>
</feature>
<gene>
    <name evidence="2" type="ORF">Cch01nite_15760</name>
</gene>
<evidence type="ECO:0000259" key="1">
    <source>
        <dbReference type="Pfam" id="PF07510"/>
    </source>
</evidence>
<reference evidence="2" key="1">
    <citation type="submission" date="2021-01" db="EMBL/GenBank/DDBJ databases">
        <title>Whole genome shotgun sequence of Cellulomonas chitinilytica NBRC 110799.</title>
        <authorList>
            <person name="Komaki H."/>
            <person name="Tamura T."/>
        </authorList>
    </citation>
    <scope>NUCLEOTIDE SEQUENCE</scope>
    <source>
        <strain evidence="2">NBRC 110799</strain>
    </source>
</reference>
<dbReference type="PANTHER" id="PTHR24094:SF15">
    <property type="entry name" value="AMP-DEPENDENT SYNTHETASE_LIGASE DOMAIN-CONTAINING PROTEIN-RELATED"/>
    <property type="match status" value="1"/>
</dbReference>
<keyword evidence="3" id="KW-1185">Reference proteome</keyword>
<dbReference type="EMBL" id="BONK01000004">
    <property type="protein sequence ID" value="GIG20852.1"/>
    <property type="molecule type" value="Genomic_DNA"/>
</dbReference>
<dbReference type="Pfam" id="PF07510">
    <property type="entry name" value="GmrSD_C"/>
    <property type="match status" value="1"/>
</dbReference>